<evidence type="ECO:0000313" key="1">
    <source>
        <dbReference type="EMBL" id="MBB4906247.1"/>
    </source>
</evidence>
<dbReference type="AlphaFoldDB" id="A0A7W7Q3H9"/>
<dbReference type="Gene3D" id="3.90.226.10">
    <property type="entry name" value="2-enoyl-CoA Hydratase, Chain A, domain 1"/>
    <property type="match status" value="1"/>
</dbReference>
<dbReference type="CDD" id="cd06558">
    <property type="entry name" value="crotonase-like"/>
    <property type="match status" value="1"/>
</dbReference>
<gene>
    <name evidence="1" type="ORF">FHR82_002464</name>
</gene>
<evidence type="ECO:0000313" key="2">
    <source>
        <dbReference type="Proteomes" id="UP000520767"/>
    </source>
</evidence>
<dbReference type="PANTHER" id="PTHR11941:SF54">
    <property type="entry name" value="ENOYL-COA HYDRATASE, MITOCHONDRIAL"/>
    <property type="match status" value="1"/>
</dbReference>
<proteinExistence type="predicted"/>
<dbReference type="GO" id="GO:0016491">
    <property type="term" value="F:oxidoreductase activity"/>
    <property type="evidence" value="ECO:0007669"/>
    <property type="project" value="UniProtKB-KW"/>
</dbReference>
<dbReference type="InterPro" id="IPR001753">
    <property type="entry name" value="Enoyl-CoA_hydra/iso"/>
</dbReference>
<sequence>MSRVDSLAALPEARAVTAAHATLSGVLADCAPPSLRTPRQREAVASARHEVRLRTAGFLRAYTDRLYDAITAGRTRFLRLAEVCDAAATAVPGLAPTMAESDAEQNRPPEDKEGLDVDQSILISHLLRSSTAGSHLLEAMRRPTPRALRLLPEFERTGHLSLDSVYVQCSAGVAHLTMQRDDCLNAEDNQQVEDMETAVDLILLASAAEVGVIRGGVMSHPRYAGRRVFSSGINLKSLHAGRISFTGFLLGREMGYLAKIIHGLTGVRDHHWDRGAVQKPWLAAVDSFAIGGGAQLMLACDRVIVERDAYFTIPAAREGIIPGVAALRLGRLVGARQARQIILADGRVAAADPVARLLFDEVCAPDDMAAAIAAEASRLASPAVVANRRMLNLADESQESFREFLAEFTVQQAGRLYAKDVLNKVSRFTTSAS</sequence>
<dbReference type="RefSeq" id="WP_184810344.1">
    <property type="nucleotide sequence ID" value="NZ_JACHJQ010000002.1"/>
</dbReference>
<accession>A0A7W7Q3H9</accession>
<dbReference type="NCBIfam" id="NF042432">
    <property type="entry name" value="DHPACoAdixog_DpgC"/>
    <property type="match status" value="1"/>
</dbReference>
<comment type="caution">
    <text evidence="1">The sequence shown here is derived from an EMBL/GenBank/DDBJ whole genome shotgun (WGS) entry which is preliminary data.</text>
</comment>
<keyword evidence="1" id="KW-0560">Oxidoreductase</keyword>
<dbReference type="Pfam" id="PF00378">
    <property type="entry name" value="ECH_1"/>
    <property type="match status" value="1"/>
</dbReference>
<reference evidence="1 2" key="1">
    <citation type="submission" date="2020-08" db="EMBL/GenBank/DDBJ databases">
        <title>Genomic Encyclopedia of Type Strains, Phase III (KMG-III): the genomes of soil and plant-associated and newly described type strains.</title>
        <authorList>
            <person name="Whitman W."/>
        </authorList>
    </citation>
    <scope>NUCLEOTIDE SEQUENCE [LARGE SCALE GENOMIC DNA]</scope>
    <source>
        <strain evidence="1 2">CECT 8960</strain>
    </source>
</reference>
<organism evidence="1 2">
    <name type="scientific">Actinophytocola algeriensis</name>
    <dbReference type="NCBI Taxonomy" id="1768010"/>
    <lineage>
        <taxon>Bacteria</taxon>
        <taxon>Bacillati</taxon>
        <taxon>Actinomycetota</taxon>
        <taxon>Actinomycetes</taxon>
        <taxon>Pseudonocardiales</taxon>
        <taxon>Pseudonocardiaceae</taxon>
    </lineage>
</organism>
<keyword evidence="2" id="KW-1185">Reference proteome</keyword>
<dbReference type="InterPro" id="IPR029045">
    <property type="entry name" value="ClpP/crotonase-like_dom_sf"/>
</dbReference>
<dbReference type="Gene3D" id="1.20.58.1300">
    <property type="match status" value="1"/>
</dbReference>
<dbReference type="EC" id="1.13.11.80" evidence="1"/>
<name>A0A7W7Q3H9_9PSEU</name>
<dbReference type="EMBL" id="JACHJQ010000002">
    <property type="protein sequence ID" value="MBB4906247.1"/>
    <property type="molecule type" value="Genomic_DNA"/>
</dbReference>
<dbReference type="SUPFAM" id="SSF52096">
    <property type="entry name" value="ClpP/crotonase"/>
    <property type="match status" value="1"/>
</dbReference>
<dbReference type="PANTHER" id="PTHR11941">
    <property type="entry name" value="ENOYL-COA HYDRATASE-RELATED"/>
    <property type="match status" value="1"/>
</dbReference>
<protein>
    <submittedName>
        <fullName evidence="1">Thioesterase DpgC</fullName>
        <ecNumber evidence="1">1.13.11.80</ecNumber>
    </submittedName>
</protein>
<dbReference type="Proteomes" id="UP000520767">
    <property type="component" value="Unassembled WGS sequence"/>
</dbReference>
<dbReference type="InterPro" id="IPR053482">
    <property type="entry name" value="DPA-CoA_Dioxygenase"/>
</dbReference>
<dbReference type="GO" id="GO:0006635">
    <property type="term" value="P:fatty acid beta-oxidation"/>
    <property type="evidence" value="ECO:0007669"/>
    <property type="project" value="TreeGrafter"/>
</dbReference>